<evidence type="ECO:0000256" key="1">
    <source>
        <dbReference type="SAM" id="Phobius"/>
    </source>
</evidence>
<feature type="domain" description="Putative Flp pilus-assembly TadG-like N-terminal" evidence="2">
    <location>
        <begin position="28"/>
        <end position="75"/>
    </location>
</feature>
<sequence length="645" mass="70690">MLQGKTRASGPRGSLGGALRRLRGNRRGSAIAMMAAGLIPAIAALGSAIDAGRIYIVKSQLQTGVDAAALAGARAFSVSGTASNSRESQVAAYFSGNFPDTYMGVTNLKVAPAFTVIKDINTTTVVATATLPMSFMRLFGFMQQPVRATARAAINPHPLEVMMVLDNTGSLKANLPRDSNGVVKTRITALKDAAKSFNEILFQGSDTRKDLAMGYVMYDITVNVGKLLTDWRSSSVRQMFGFNDVVANTYGGTWPSNKLGWKGCVFGDDTVKDLTATLTYRDPNAWDIDRTLPGEGAHPPVKPYFIPPMYVPQMPGNAVATGAKANPLSAYYSVANVEPNNNLYKLHPSYYDQMLNLDFYGNQFANNPYREAFYDAYIDLNDNAAKADNDVIVRADNGGFYDPSSNPWNFTTRTGTQFRVRYDRIPQFNNWKDATEYTVNPLGGSVDDGARNKTEFPSPNWQCPEAATKVDYGRSRSFYDDVIDRQNAAIYPANGTLHHAGLLWGYRLLVRDDVFKRTPPRGQEEPKRALVFMTDGETALGTSQNGYDDRTWTFYGNYADSPISSSRGGLIGQSERRFAKTCAALQAEDNAPKVYIVALTTTDRNTLAMFEQCAPGHVYQTSDTATLKAAFDDIASELVDLHLVQ</sequence>
<dbReference type="InterPro" id="IPR036465">
    <property type="entry name" value="vWFA_dom_sf"/>
</dbReference>
<organism evidence="3 4">
    <name type="scientific">Sphingomonas aurantiaca</name>
    <dbReference type="NCBI Taxonomy" id="185949"/>
    <lineage>
        <taxon>Bacteria</taxon>
        <taxon>Pseudomonadati</taxon>
        <taxon>Pseudomonadota</taxon>
        <taxon>Alphaproteobacteria</taxon>
        <taxon>Sphingomonadales</taxon>
        <taxon>Sphingomonadaceae</taxon>
        <taxon>Sphingomonas</taxon>
    </lineage>
</organism>
<dbReference type="RefSeq" id="WP_341871496.1">
    <property type="nucleotide sequence ID" value="NZ_QAOG01000002.1"/>
</dbReference>
<proteinExistence type="predicted"/>
<reference evidence="3 4" key="1">
    <citation type="submission" date="2018-04" db="EMBL/GenBank/DDBJ databases">
        <title>Genomic Encyclopedia of Type Strains, Phase III (KMG-III): the genomes of soil and plant-associated and newly described type strains.</title>
        <authorList>
            <person name="Whitman W."/>
        </authorList>
    </citation>
    <scope>NUCLEOTIDE SEQUENCE [LARGE SCALE GENOMIC DNA]</scope>
    <source>
        <strain evidence="3 4">MA101b</strain>
    </source>
</reference>
<comment type="caution">
    <text evidence="3">The sequence shown here is derived from an EMBL/GenBank/DDBJ whole genome shotgun (WGS) entry which is preliminary data.</text>
</comment>
<dbReference type="Proteomes" id="UP000244189">
    <property type="component" value="Unassembled WGS sequence"/>
</dbReference>
<dbReference type="EMBL" id="QAOG01000002">
    <property type="protein sequence ID" value="PTQ61056.1"/>
    <property type="molecule type" value="Genomic_DNA"/>
</dbReference>
<accession>A0A2T5GP12</accession>
<dbReference type="InterPro" id="IPR028087">
    <property type="entry name" value="Tad_N"/>
</dbReference>
<dbReference type="AlphaFoldDB" id="A0A2T5GP12"/>
<keyword evidence="1" id="KW-0472">Membrane</keyword>
<feature type="transmembrane region" description="Helical" evidence="1">
    <location>
        <begin position="30"/>
        <end position="49"/>
    </location>
</feature>
<dbReference type="Pfam" id="PF13400">
    <property type="entry name" value="Tad"/>
    <property type="match status" value="1"/>
</dbReference>
<protein>
    <submittedName>
        <fullName evidence="3">Putative Flp pilus-assembly TadE/G-like protein</fullName>
    </submittedName>
</protein>
<gene>
    <name evidence="3" type="ORF">C8J26_1374</name>
</gene>
<keyword evidence="1" id="KW-1133">Transmembrane helix</keyword>
<keyword evidence="1" id="KW-0812">Transmembrane</keyword>
<evidence type="ECO:0000259" key="2">
    <source>
        <dbReference type="Pfam" id="PF13400"/>
    </source>
</evidence>
<evidence type="ECO:0000313" key="4">
    <source>
        <dbReference type="Proteomes" id="UP000244189"/>
    </source>
</evidence>
<dbReference type="SUPFAM" id="SSF53300">
    <property type="entry name" value="vWA-like"/>
    <property type="match status" value="1"/>
</dbReference>
<name>A0A2T5GP12_9SPHN</name>
<keyword evidence="4" id="KW-1185">Reference proteome</keyword>
<evidence type="ECO:0000313" key="3">
    <source>
        <dbReference type="EMBL" id="PTQ61056.1"/>
    </source>
</evidence>
<dbReference type="Gene3D" id="3.40.50.410">
    <property type="entry name" value="von Willebrand factor, type A domain"/>
    <property type="match status" value="2"/>
</dbReference>